<dbReference type="Proteomes" id="UP000515153">
    <property type="component" value="Unplaced"/>
</dbReference>
<dbReference type="KEGG" id="pgri:PgNI_12495"/>
<dbReference type="AlphaFoldDB" id="A0A6P8AMM0"/>
<sequence>MSAFEGPCDLCAASECSRKLVQSSLSRSGYGPNFITWSKMSPFPPDIFCEFLQ</sequence>
<keyword evidence="1" id="KW-1185">Reference proteome</keyword>
<proteinExistence type="predicted"/>
<dbReference type="GeneID" id="41967346"/>
<evidence type="ECO:0000313" key="1">
    <source>
        <dbReference type="Proteomes" id="UP000515153"/>
    </source>
</evidence>
<reference evidence="2" key="3">
    <citation type="submission" date="2025-08" db="UniProtKB">
        <authorList>
            <consortium name="RefSeq"/>
        </authorList>
    </citation>
    <scope>IDENTIFICATION</scope>
    <source>
        <strain evidence="2">NI907</strain>
    </source>
</reference>
<protein>
    <submittedName>
        <fullName evidence="2">Uncharacterized protein</fullName>
    </submittedName>
</protein>
<reference evidence="2" key="2">
    <citation type="submission" date="2019-10" db="EMBL/GenBank/DDBJ databases">
        <authorList>
            <consortium name="NCBI Genome Project"/>
        </authorList>
    </citation>
    <scope>NUCLEOTIDE SEQUENCE</scope>
    <source>
        <strain evidence="2">NI907</strain>
    </source>
</reference>
<name>A0A6P8AMM0_PYRGI</name>
<gene>
    <name evidence="2" type="ORF">PgNI_12495</name>
</gene>
<reference evidence="2" key="1">
    <citation type="journal article" date="2019" name="Mol. Biol. Evol.">
        <title>Blast fungal genomes show frequent chromosomal changes, gene gains and losses, and effector gene turnover.</title>
        <authorList>
            <person name="Gomez Luciano L.B."/>
            <person name="Jason Tsai I."/>
            <person name="Chuma I."/>
            <person name="Tosa Y."/>
            <person name="Chen Y.H."/>
            <person name="Li J.Y."/>
            <person name="Li M.Y."/>
            <person name="Jade Lu M.Y."/>
            <person name="Nakayashiki H."/>
            <person name="Li W.H."/>
        </authorList>
    </citation>
    <scope>NUCLEOTIDE SEQUENCE</scope>
    <source>
        <strain evidence="2">NI907</strain>
    </source>
</reference>
<evidence type="ECO:0000313" key="2">
    <source>
        <dbReference type="RefSeq" id="XP_030976139.1"/>
    </source>
</evidence>
<accession>A0A6P8AMM0</accession>
<dbReference type="RefSeq" id="XP_030976139.1">
    <property type="nucleotide sequence ID" value="XM_031132443.1"/>
</dbReference>
<organism evidence="1 2">
    <name type="scientific">Pyricularia grisea</name>
    <name type="common">Crabgrass-specific blast fungus</name>
    <name type="synonym">Magnaporthe grisea</name>
    <dbReference type="NCBI Taxonomy" id="148305"/>
    <lineage>
        <taxon>Eukaryota</taxon>
        <taxon>Fungi</taxon>
        <taxon>Dikarya</taxon>
        <taxon>Ascomycota</taxon>
        <taxon>Pezizomycotina</taxon>
        <taxon>Sordariomycetes</taxon>
        <taxon>Sordariomycetidae</taxon>
        <taxon>Magnaporthales</taxon>
        <taxon>Pyriculariaceae</taxon>
        <taxon>Pyricularia</taxon>
    </lineage>
</organism>